<evidence type="ECO:0000313" key="2">
    <source>
        <dbReference type="Proteomes" id="UP000249524"/>
    </source>
</evidence>
<protein>
    <submittedName>
        <fullName evidence="1">Uncharacterized protein</fullName>
    </submittedName>
</protein>
<evidence type="ECO:0000313" key="1">
    <source>
        <dbReference type="EMBL" id="RAK66377.1"/>
    </source>
</evidence>
<name>A0A328BHF1_9CAUL</name>
<dbReference type="Proteomes" id="UP000249524">
    <property type="component" value="Unassembled WGS sequence"/>
</dbReference>
<comment type="caution">
    <text evidence="1">The sequence shown here is derived from an EMBL/GenBank/DDBJ whole genome shotgun (WGS) entry which is preliminary data.</text>
</comment>
<reference evidence="1 2" key="1">
    <citation type="submission" date="2018-05" db="EMBL/GenBank/DDBJ databases">
        <authorList>
            <person name="Lanie J.A."/>
            <person name="Ng W.-L."/>
            <person name="Kazmierczak K.M."/>
            <person name="Andrzejewski T.M."/>
            <person name="Davidsen T.M."/>
            <person name="Wayne K.J."/>
            <person name="Tettelin H."/>
            <person name="Glass J.I."/>
            <person name="Rusch D."/>
            <person name="Podicherti R."/>
            <person name="Tsui H.-C.T."/>
            <person name="Winkler M.E."/>
        </authorList>
    </citation>
    <scope>NUCLEOTIDE SEQUENCE [LARGE SCALE GENOMIC DNA]</scope>
    <source>
        <strain evidence="1 2">BUT-10</strain>
    </source>
</reference>
<dbReference type="OrthoDB" id="9971866at2"/>
<sequence length="70" mass="8047">MDEHLAYFLELRIRLRGRAEAVAIVDRCIGMIARADGASPAEVEVIELEFEALRRDLILRFGERKPITQH</sequence>
<gene>
    <name evidence="1" type="ORF">DJ019_09020</name>
</gene>
<dbReference type="RefSeq" id="WP_111275686.1">
    <property type="nucleotide sequence ID" value="NZ_QFYS01000003.1"/>
</dbReference>
<dbReference type="EMBL" id="QFYS01000003">
    <property type="protein sequence ID" value="RAK66377.1"/>
    <property type="molecule type" value="Genomic_DNA"/>
</dbReference>
<keyword evidence="2" id="KW-1185">Reference proteome</keyword>
<dbReference type="AlphaFoldDB" id="A0A328BHF1"/>
<accession>A0A328BHF1</accession>
<proteinExistence type="predicted"/>
<organism evidence="1 2">
    <name type="scientific">Phenylobacterium kunshanense</name>
    <dbReference type="NCBI Taxonomy" id="1445034"/>
    <lineage>
        <taxon>Bacteria</taxon>
        <taxon>Pseudomonadati</taxon>
        <taxon>Pseudomonadota</taxon>
        <taxon>Alphaproteobacteria</taxon>
        <taxon>Caulobacterales</taxon>
        <taxon>Caulobacteraceae</taxon>
        <taxon>Phenylobacterium</taxon>
    </lineage>
</organism>